<organism evidence="6 7">
    <name type="scientific">Thermus scotoductus</name>
    <dbReference type="NCBI Taxonomy" id="37636"/>
    <lineage>
        <taxon>Bacteria</taxon>
        <taxon>Thermotogati</taxon>
        <taxon>Deinococcota</taxon>
        <taxon>Deinococci</taxon>
        <taxon>Thermales</taxon>
        <taxon>Thermaceae</taxon>
        <taxon>Thermus</taxon>
    </lineage>
</organism>
<evidence type="ECO:0000313" key="6">
    <source>
        <dbReference type="EMBL" id="RTH18840.1"/>
    </source>
</evidence>
<dbReference type="InterPro" id="IPR011990">
    <property type="entry name" value="TPR-like_helical_dom_sf"/>
</dbReference>
<dbReference type="Gene3D" id="1.25.40.10">
    <property type="entry name" value="Tetratricopeptide repeat domain"/>
    <property type="match status" value="1"/>
</dbReference>
<dbReference type="PANTHER" id="PTHR43047:SF72">
    <property type="entry name" value="OSMOSENSING HISTIDINE PROTEIN KINASE SLN1"/>
    <property type="match status" value="1"/>
</dbReference>
<dbReference type="SMART" id="SM00028">
    <property type="entry name" value="TPR"/>
    <property type="match status" value="4"/>
</dbReference>
<dbReference type="InterPro" id="IPR004358">
    <property type="entry name" value="Sig_transdc_His_kin-like_C"/>
</dbReference>
<dbReference type="SUPFAM" id="SSF55874">
    <property type="entry name" value="ATPase domain of HSP90 chaperone/DNA topoisomerase II/histidine kinase"/>
    <property type="match status" value="1"/>
</dbReference>
<sequence>VAVRLLVGQDQYGMAISDTGPGIPQEEQARVFEPFYRASTRGEAEGTGLGLALVKRVLEAHGGEVRLRSRLGRGSTFFLLLPRPRPGQRAPVGRLLLLMVALIALARLPIFPAPLGSKAFGEVPEGEVVKLSGLELAFSPKAEGEARRWRSLWGGGERVQVRLQRGGVEVVRKAPVPLALSTPEGQVRPTGTHLRLSRDEKALLSLYQGRVSLGEKTLPAGEGAVLGTEERRRLLPPPLVRPAPEGTGQVVFRLVGPEGARGFRVEVRSGEEVVLSQRVEGNIFRYVPQADRLSQVRAMALDEVGLEGYPSDPVPFRERKSFYEGKKRLPHDPKGAEAFLRRAVAAFPDDAEALGELAFALYLQGRHAEAKPLYEKALALLDSPDTRVRYARLLYHMKRHGEAEESYRKVLAEDPGNLDARWGLAEVALALGRAKEAELLARQVLAVKPDYPLVRFTLAKALLEQGKAAEARGLLLEELRRNPDPEVEALLKRVP</sequence>
<name>A0A430RM36_THESC</name>
<dbReference type="InterPro" id="IPR005467">
    <property type="entry name" value="His_kinase_dom"/>
</dbReference>
<dbReference type="EC" id="2.7.13.3" evidence="2"/>
<dbReference type="Pfam" id="PF02518">
    <property type="entry name" value="HATPase_c"/>
    <property type="match status" value="1"/>
</dbReference>
<evidence type="ECO:0000256" key="2">
    <source>
        <dbReference type="ARBA" id="ARBA00012438"/>
    </source>
</evidence>
<dbReference type="GO" id="GO:0005886">
    <property type="term" value="C:plasma membrane"/>
    <property type="evidence" value="ECO:0007669"/>
    <property type="project" value="TreeGrafter"/>
</dbReference>
<dbReference type="PROSITE" id="PS50109">
    <property type="entry name" value="HIS_KIN"/>
    <property type="match status" value="1"/>
</dbReference>
<gene>
    <name evidence="6" type="ORF">CSW41_05245</name>
</gene>
<comment type="catalytic activity">
    <reaction evidence="1">
        <text>ATP + protein L-histidine = ADP + protein N-phospho-L-histidine.</text>
        <dbReference type="EC" id="2.7.13.3"/>
    </reaction>
</comment>
<dbReference type="AlphaFoldDB" id="A0A430RM36"/>
<dbReference type="PANTHER" id="PTHR43047">
    <property type="entry name" value="TWO-COMPONENT HISTIDINE PROTEIN KINASE"/>
    <property type="match status" value="1"/>
</dbReference>
<dbReference type="GO" id="GO:0009927">
    <property type="term" value="F:histidine phosphotransfer kinase activity"/>
    <property type="evidence" value="ECO:0007669"/>
    <property type="project" value="TreeGrafter"/>
</dbReference>
<dbReference type="GO" id="GO:0000155">
    <property type="term" value="F:phosphorelay sensor kinase activity"/>
    <property type="evidence" value="ECO:0007669"/>
    <property type="project" value="TreeGrafter"/>
</dbReference>
<dbReference type="PRINTS" id="PR00344">
    <property type="entry name" value="BCTRLSENSOR"/>
</dbReference>
<dbReference type="RefSeq" id="WP_126203238.1">
    <property type="nucleotide sequence ID" value="NZ_PELV01000141.1"/>
</dbReference>
<evidence type="ECO:0000256" key="4">
    <source>
        <dbReference type="ARBA" id="ARBA00022777"/>
    </source>
</evidence>
<evidence type="ECO:0000313" key="7">
    <source>
        <dbReference type="Proteomes" id="UP000287439"/>
    </source>
</evidence>
<evidence type="ECO:0000256" key="1">
    <source>
        <dbReference type="ARBA" id="ARBA00000085"/>
    </source>
</evidence>
<dbReference type="InterPro" id="IPR019734">
    <property type="entry name" value="TPR_rpt"/>
</dbReference>
<dbReference type="Gene3D" id="3.30.565.10">
    <property type="entry name" value="Histidine kinase-like ATPase, C-terminal domain"/>
    <property type="match status" value="1"/>
</dbReference>
<evidence type="ECO:0000259" key="5">
    <source>
        <dbReference type="PROSITE" id="PS50109"/>
    </source>
</evidence>
<reference evidence="6 7" key="1">
    <citation type="journal article" date="2019" name="Extremophiles">
        <title>Biogeography of thermophiles and predominance of Thermus scotoductus in domestic water heaters.</title>
        <authorList>
            <person name="Wilpiszeski R.L."/>
            <person name="Zhang Z."/>
            <person name="House C.H."/>
        </authorList>
    </citation>
    <scope>NUCLEOTIDE SEQUENCE [LARGE SCALE GENOMIC DNA]</scope>
    <source>
        <strain evidence="6 7">28_S28</strain>
    </source>
</reference>
<dbReference type="InterPro" id="IPR003594">
    <property type="entry name" value="HATPase_dom"/>
</dbReference>
<keyword evidence="3" id="KW-0808">Transferase</keyword>
<dbReference type="Pfam" id="PF14559">
    <property type="entry name" value="TPR_19"/>
    <property type="match status" value="2"/>
</dbReference>
<dbReference type="EMBL" id="PELV01000141">
    <property type="protein sequence ID" value="RTH18840.1"/>
    <property type="molecule type" value="Genomic_DNA"/>
</dbReference>
<comment type="caution">
    <text evidence="6">The sequence shown here is derived from an EMBL/GenBank/DDBJ whole genome shotgun (WGS) entry which is preliminary data.</text>
</comment>
<dbReference type="InterPro" id="IPR036890">
    <property type="entry name" value="HATPase_C_sf"/>
</dbReference>
<dbReference type="CDD" id="cd00075">
    <property type="entry name" value="HATPase"/>
    <property type="match status" value="1"/>
</dbReference>
<protein>
    <recommendedName>
        <fullName evidence="2">histidine kinase</fullName>
        <ecNumber evidence="2">2.7.13.3</ecNumber>
    </recommendedName>
</protein>
<evidence type="ECO:0000256" key="3">
    <source>
        <dbReference type="ARBA" id="ARBA00022679"/>
    </source>
</evidence>
<proteinExistence type="predicted"/>
<feature type="non-terminal residue" evidence="6">
    <location>
        <position position="1"/>
    </location>
</feature>
<feature type="domain" description="Histidine kinase" evidence="5">
    <location>
        <begin position="1"/>
        <end position="85"/>
    </location>
</feature>
<keyword evidence="4 6" id="KW-0418">Kinase</keyword>
<dbReference type="SUPFAM" id="SSF48452">
    <property type="entry name" value="TPR-like"/>
    <property type="match status" value="1"/>
</dbReference>
<dbReference type="Proteomes" id="UP000287439">
    <property type="component" value="Unassembled WGS sequence"/>
</dbReference>
<dbReference type="SMART" id="SM00387">
    <property type="entry name" value="HATPase_c"/>
    <property type="match status" value="1"/>
</dbReference>
<accession>A0A430RM36</accession>